<protein>
    <submittedName>
        <fullName evidence="2">Uncharacterized protein</fullName>
    </submittedName>
</protein>
<feature type="transmembrane region" description="Helical" evidence="1">
    <location>
        <begin position="33"/>
        <end position="54"/>
    </location>
</feature>
<keyword evidence="1" id="KW-0472">Membrane</keyword>
<organism evidence="2 3">
    <name type="scientific">Psychrobacillus psychrotolerans</name>
    <dbReference type="NCBI Taxonomy" id="126156"/>
    <lineage>
        <taxon>Bacteria</taxon>
        <taxon>Bacillati</taxon>
        <taxon>Bacillota</taxon>
        <taxon>Bacilli</taxon>
        <taxon>Bacillales</taxon>
        <taxon>Bacillaceae</taxon>
        <taxon>Psychrobacillus</taxon>
    </lineage>
</organism>
<name>A0A1I5WCT5_9BACI</name>
<dbReference type="EMBL" id="FOXU01000001">
    <property type="protein sequence ID" value="SFQ17471.1"/>
    <property type="molecule type" value="Genomic_DNA"/>
</dbReference>
<sequence length="103" mass="11606">MVGTILSNFWVALIAFTIYFLFSYPFIEGMGIILEACIISFGFFLLTFLARAIISYIISNPQEEIEDIPIADDAGILKSEISPEDYAELVKTMLEEDEKPNTI</sequence>
<dbReference type="STRING" id="126156.SAMN05421670_1206"/>
<accession>A0A1I5WCT5</accession>
<keyword evidence="1" id="KW-0812">Transmembrane</keyword>
<keyword evidence="3" id="KW-1185">Reference proteome</keyword>
<evidence type="ECO:0000313" key="2">
    <source>
        <dbReference type="EMBL" id="SFQ17471.1"/>
    </source>
</evidence>
<dbReference type="AlphaFoldDB" id="A0A1I5WCT5"/>
<dbReference type="Proteomes" id="UP000198734">
    <property type="component" value="Unassembled WGS sequence"/>
</dbReference>
<reference evidence="3" key="1">
    <citation type="submission" date="2016-10" db="EMBL/GenBank/DDBJ databases">
        <authorList>
            <person name="Varghese N."/>
            <person name="Submissions S."/>
        </authorList>
    </citation>
    <scope>NUCLEOTIDE SEQUENCE [LARGE SCALE GENOMIC DNA]</scope>
    <source>
        <strain evidence="3">DSM 11706</strain>
    </source>
</reference>
<gene>
    <name evidence="2" type="ORF">SAMN05421670_1206</name>
</gene>
<dbReference type="OrthoDB" id="2456374at2"/>
<keyword evidence="1" id="KW-1133">Transmembrane helix</keyword>
<dbReference type="RefSeq" id="WP_093535107.1">
    <property type="nucleotide sequence ID" value="NZ_FOXU01000001.1"/>
</dbReference>
<evidence type="ECO:0000256" key="1">
    <source>
        <dbReference type="SAM" id="Phobius"/>
    </source>
</evidence>
<evidence type="ECO:0000313" key="3">
    <source>
        <dbReference type="Proteomes" id="UP000198734"/>
    </source>
</evidence>
<proteinExistence type="predicted"/>
<feature type="transmembrane region" description="Helical" evidence="1">
    <location>
        <begin position="7"/>
        <end position="27"/>
    </location>
</feature>